<evidence type="ECO:0000256" key="1">
    <source>
        <dbReference type="SAM" id="Coils"/>
    </source>
</evidence>
<protein>
    <submittedName>
        <fullName evidence="2">Uncharacterized protein</fullName>
    </submittedName>
</protein>
<dbReference type="VEuPathDB" id="CryptoDB:CMU_032810"/>
<dbReference type="OMA" id="VYLNIME"/>
<dbReference type="AlphaFoldDB" id="B6AFA5"/>
<feature type="coiled-coil region" evidence="1">
    <location>
        <begin position="159"/>
        <end position="193"/>
    </location>
</feature>
<organism evidence="2 3">
    <name type="scientific">Cryptosporidium muris (strain RN66)</name>
    <dbReference type="NCBI Taxonomy" id="441375"/>
    <lineage>
        <taxon>Eukaryota</taxon>
        <taxon>Sar</taxon>
        <taxon>Alveolata</taxon>
        <taxon>Apicomplexa</taxon>
        <taxon>Conoidasida</taxon>
        <taxon>Coccidia</taxon>
        <taxon>Eucoccidiorida</taxon>
        <taxon>Eimeriorina</taxon>
        <taxon>Cryptosporidiidae</taxon>
        <taxon>Cryptosporidium</taxon>
    </lineage>
</organism>
<keyword evidence="3" id="KW-1185">Reference proteome</keyword>
<sequence>MNGKSRYQQILDAWIGKYLDLRNNKCVGVVSSIPKVTDLLNPLSDMDNFVYLNIMEYYQRLLAELRIRLIEVFNSTSKEYGIQYKLDVADERMLQIKELGEKVYSLNVDDIINLKKQDESDESLLIEKLIPINDIVGCVISEEENLFLKMLHSKSKCKLEKIQQRLLDSQAKLEALEDNLKNAQESSNNFVLETIETFHIWLNNATKVISAVQQV</sequence>
<reference evidence="2" key="1">
    <citation type="submission" date="2008-06" db="EMBL/GenBank/DDBJ databases">
        <authorList>
            <person name="Lorenzi H."/>
            <person name="Inman J."/>
            <person name="Miller J."/>
            <person name="Schobel S."/>
            <person name="Amedeo P."/>
            <person name="Caler E.V."/>
            <person name="da Silva J."/>
        </authorList>
    </citation>
    <scope>NUCLEOTIDE SEQUENCE [LARGE SCALE GENOMIC DNA]</scope>
    <source>
        <strain evidence="2">RN66</strain>
    </source>
</reference>
<accession>B6AFA5</accession>
<keyword evidence="1" id="KW-0175">Coiled coil</keyword>
<proteinExistence type="predicted"/>
<dbReference type="EMBL" id="DS989731">
    <property type="protein sequence ID" value="EEA06896.1"/>
    <property type="molecule type" value="Genomic_DNA"/>
</dbReference>
<dbReference type="OrthoDB" id="337603at2759"/>
<gene>
    <name evidence="2" type="ORF">CMU_032810</name>
</gene>
<dbReference type="GeneID" id="6996555"/>
<dbReference type="RefSeq" id="XP_002141245.1">
    <property type="nucleotide sequence ID" value="XM_002141209.1"/>
</dbReference>
<evidence type="ECO:0000313" key="2">
    <source>
        <dbReference type="EMBL" id="EEA06896.1"/>
    </source>
</evidence>
<name>B6AFA5_CRYMR</name>
<evidence type="ECO:0000313" key="3">
    <source>
        <dbReference type="Proteomes" id="UP000001460"/>
    </source>
</evidence>
<dbReference type="Proteomes" id="UP000001460">
    <property type="component" value="Unassembled WGS sequence"/>
</dbReference>